<reference evidence="1" key="1">
    <citation type="submission" date="2021-01" db="EMBL/GenBank/DDBJ databases">
        <authorList>
            <person name="Corre E."/>
            <person name="Pelletier E."/>
            <person name="Niang G."/>
            <person name="Scheremetjew M."/>
            <person name="Finn R."/>
            <person name="Kale V."/>
            <person name="Holt S."/>
            <person name="Cochrane G."/>
            <person name="Meng A."/>
            <person name="Brown T."/>
            <person name="Cohen L."/>
        </authorList>
    </citation>
    <scope>NUCLEOTIDE SEQUENCE</scope>
    <source>
        <strain evidence="1">B650</strain>
    </source>
</reference>
<dbReference type="EMBL" id="HBGY01021154">
    <property type="protein sequence ID" value="CAD9590750.1"/>
    <property type="molecule type" value="Transcribed_RNA"/>
</dbReference>
<gene>
    <name evidence="1" type="ORF">LDAN0321_LOCUS13318</name>
</gene>
<name>A0A7S2KYN7_9STRA</name>
<protein>
    <submittedName>
        <fullName evidence="1">Uncharacterized protein</fullName>
    </submittedName>
</protein>
<dbReference type="PANTHER" id="PTHR33683">
    <property type="entry name" value="1, PUTATIVE-RELATED"/>
    <property type="match status" value="1"/>
</dbReference>
<dbReference type="PANTHER" id="PTHR33683:SF46">
    <property type="entry name" value="SUSHI DOMAIN-CONTAINING PROTEIN"/>
    <property type="match status" value="1"/>
</dbReference>
<accession>A0A7S2KYN7</accession>
<proteinExistence type="predicted"/>
<organism evidence="1">
    <name type="scientific">Leptocylindrus danicus</name>
    <dbReference type="NCBI Taxonomy" id="163516"/>
    <lineage>
        <taxon>Eukaryota</taxon>
        <taxon>Sar</taxon>
        <taxon>Stramenopiles</taxon>
        <taxon>Ochrophyta</taxon>
        <taxon>Bacillariophyta</taxon>
        <taxon>Coscinodiscophyceae</taxon>
        <taxon>Chaetocerotophycidae</taxon>
        <taxon>Leptocylindrales</taxon>
        <taxon>Leptocylindraceae</taxon>
        <taxon>Leptocylindrus</taxon>
    </lineage>
</organism>
<evidence type="ECO:0000313" key="1">
    <source>
        <dbReference type="EMBL" id="CAD9590750.1"/>
    </source>
</evidence>
<dbReference type="AlphaFoldDB" id="A0A7S2KYN7"/>
<sequence>MVEIMAGTTCAFYITLDVPEIRYSSGSGTAGNLFAFNDDLQILEGVGNAYPAFGATFFNRVWNGSLRYTKTESHLATTFGGGSGQAGVMFDVQALQNIILQSFDLHIASEEEQLLKIYTKEGTFVGSESSNADWQLMSDDITVLGMGEGLKSSIPSNAFIPISITTGTRRAFYITVQNTVLVYSGGTQLGNVYAENVDLKIMEGSGNAYLFGAHFTPRVFNGVIRYTKPHMRHISTEFESNSGQAGIMFDVIAKRDMAMHGIEVNIVSSNADAIEDIAVWYREGSHVGYEHDSRDWTQLCHVSVSIPLISEDEQLIALPPNSFAPVSITSGTQFAFYVTSNEPILRYAMGDGENSSSTDYVVEETVANSDLVIFDGTGVEYPFGKAFRPRKWNGVLRYTVANIPSNVVNREMVTTFLGGSGQSGIMFDVVAKRDVSIYSLDLHIVSPSPDEKEVFQIFSLVDGGSHVGHEKDADAWQLLGSANVRPQHRRTPLPLNCFEPIVIEKGDTKGLYVTLTSNHMRYSGGNKVGNVYLANDDIMVLEGTGITFPFGEIYRPRVFNGAIRYTVLDDE</sequence>